<evidence type="ECO:0000313" key="14">
    <source>
        <dbReference type="Proteomes" id="UP000184063"/>
    </source>
</evidence>
<keyword evidence="7 11" id="KW-0067">ATP-binding</keyword>
<keyword evidence="3" id="KW-0132">Cell division</keyword>
<dbReference type="Gene3D" id="3.30.200.20">
    <property type="entry name" value="Phosphorylase Kinase, domain 1"/>
    <property type="match status" value="1"/>
</dbReference>
<dbReference type="GO" id="GO:0004693">
    <property type="term" value="F:cyclin-dependent protein serine/threonine kinase activity"/>
    <property type="evidence" value="ECO:0007669"/>
    <property type="project" value="UniProtKB-EC"/>
</dbReference>
<keyword evidence="6" id="KW-0418">Kinase</keyword>
<dbReference type="InterPro" id="IPR050108">
    <property type="entry name" value="CDK"/>
</dbReference>
<dbReference type="PROSITE" id="PS00107">
    <property type="entry name" value="PROTEIN_KINASE_ATP"/>
    <property type="match status" value="1"/>
</dbReference>
<dbReference type="GO" id="GO:0005737">
    <property type="term" value="C:cytoplasm"/>
    <property type="evidence" value="ECO:0007669"/>
    <property type="project" value="TreeGrafter"/>
</dbReference>
<evidence type="ECO:0000256" key="10">
    <source>
        <dbReference type="ARBA" id="ARBA00048367"/>
    </source>
</evidence>
<dbReference type="VEuPathDB" id="FungiDB:ASPFODRAFT_65951"/>
<evidence type="ECO:0000256" key="8">
    <source>
        <dbReference type="ARBA" id="ARBA00023306"/>
    </source>
</evidence>
<gene>
    <name evidence="13" type="ORF">ASPFODRAFT_65951</name>
</gene>
<feature type="binding site" evidence="11">
    <location>
        <position position="39"/>
    </location>
    <ligand>
        <name>ATP</name>
        <dbReference type="ChEBI" id="CHEBI:30616"/>
    </ligand>
</feature>
<dbReference type="GO" id="GO:0005524">
    <property type="term" value="F:ATP binding"/>
    <property type="evidence" value="ECO:0007669"/>
    <property type="project" value="UniProtKB-UniRule"/>
</dbReference>
<dbReference type="InterPro" id="IPR017441">
    <property type="entry name" value="Protein_kinase_ATP_BS"/>
</dbReference>
<dbReference type="InterPro" id="IPR011009">
    <property type="entry name" value="Kinase-like_dom_sf"/>
</dbReference>
<evidence type="ECO:0000256" key="11">
    <source>
        <dbReference type="PROSITE-ProRule" id="PRU10141"/>
    </source>
</evidence>
<accession>A0A1M3T015</accession>
<comment type="catalytic activity">
    <reaction evidence="10">
        <text>L-seryl-[protein] + ATP = O-phospho-L-seryl-[protein] + ADP + H(+)</text>
        <dbReference type="Rhea" id="RHEA:17989"/>
        <dbReference type="Rhea" id="RHEA-COMP:9863"/>
        <dbReference type="Rhea" id="RHEA-COMP:11604"/>
        <dbReference type="ChEBI" id="CHEBI:15378"/>
        <dbReference type="ChEBI" id="CHEBI:29999"/>
        <dbReference type="ChEBI" id="CHEBI:30616"/>
        <dbReference type="ChEBI" id="CHEBI:83421"/>
        <dbReference type="ChEBI" id="CHEBI:456216"/>
        <dbReference type="EC" id="2.7.11.22"/>
    </reaction>
</comment>
<evidence type="ECO:0000256" key="2">
    <source>
        <dbReference type="ARBA" id="ARBA00022527"/>
    </source>
</evidence>
<dbReference type="GO" id="GO:0051301">
    <property type="term" value="P:cell division"/>
    <property type="evidence" value="ECO:0007669"/>
    <property type="project" value="UniProtKB-KW"/>
</dbReference>
<dbReference type="Pfam" id="PF00069">
    <property type="entry name" value="Pkinase"/>
    <property type="match status" value="1"/>
</dbReference>
<dbReference type="Gene3D" id="1.10.510.10">
    <property type="entry name" value="Transferase(Phosphotransferase) domain 1"/>
    <property type="match status" value="2"/>
</dbReference>
<dbReference type="PROSITE" id="PS50011">
    <property type="entry name" value="PROTEIN_KINASE_DOM"/>
    <property type="match status" value="1"/>
</dbReference>
<organism evidence="13 14">
    <name type="scientific">Aspergillus luchuensis (strain CBS 106.47)</name>
    <dbReference type="NCBI Taxonomy" id="1137211"/>
    <lineage>
        <taxon>Eukaryota</taxon>
        <taxon>Fungi</taxon>
        <taxon>Dikarya</taxon>
        <taxon>Ascomycota</taxon>
        <taxon>Pezizomycotina</taxon>
        <taxon>Eurotiomycetes</taxon>
        <taxon>Eurotiomycetidae</taxon>
        <taxon>Eurotiales</taxon>
        <taxon>Aspergillaceae</taxon>
        <taxon>Aspergillus</taxon>
        <taxon>Aspergillus subgen. Circumdati</taxon>
    </lineage>
</organism>
<evidence type="ECO:0000313" key="13">
    <source>
        <dbReference type="EMBL" id="OJZ80093.1"/>
    </source>
</evidence>
<evidence type="ECO:0000256" key="7">
    <source>
        <dbReference type="ARBA" id="ARBA00022840"/>
    </source>
</evidence>
<dbReference type="Proteomes" id="UP000184063">
    <property type="component" value="Unassembled WGS sequence"/>
</dbReference>
<dbReference type="EC" id="2.7.11.22" evidence="1"/>
<keyword evidence="2" id="KW-0723">Serine/threonine-protein kinase</keyword>
<dbReference type="PANTHER" id="PTHR24056">
    <property type="entry name" value="CELL DIVISION PROTEIN KINASE"/>
    <property type="match status" value="1"/>
</dbReference>
<evidence type="ECO:0000256" key="3">
    <source>
        <dbReference type="ARBA" id="ARBA00022618"/>
    </source>
</evidence>
<dbReference type="FunFam" id="3.30.200.20:FF:000144">
    <property type="entry name" value="Cyclin-dependent kinase 5"/>
    <property type="match status" value="1"/>
</dbReference>
<name>A0A1M3T015_ASPLC</name>
<keyword evidence="4" id="KW-0808">Transferase</keyword>
<keyword evidence="5 11" id="KW-0547">Nucleotide-binding</keyword>
<sequence length="249" mass="27783">MRSASCQSSFRKLEKLGQGTYATVFKGRNRATNELVALKEIDLDAEGGVPSAAIREVPLLKRLIHENILTLHDVVHAEDKLVLVFEYMDKDLKRYIDARGSPLDTATAKSLVYQLLRGISFCHGNGIVHRGLKPGNLLLDQNGRLKLADFGLDRAFGIPISTFSNDVVTLWYRCPDVLLGSLTHNTSIDSCPSNYRTCFPLCSPQGLQYLIPQIDPSGIDLLEQMLQLRPEAHISASDALQHPWFQRRA</sequence>
<feature type="domain" description="Protein kinase" evidence="12">
    <location>
        <begin position="10"/>
        <end position="245"/>
    </location>
</feature>
<evidence type="ECO:0000256" key="1">
    <source>
        <dbReference type="ARBA" id="ARBA00012425"/>
    </source>
</evidence>
<keyword evidence="8" id="KW-0131">Cell cycle</keyword>
<proteinExistence type="predicted"/>
<dbReference type="InterPro" id="IPR000719">
    <property type="entry name" value="Prot_kinase_dom"/>
</dbReference>
<dbReference type="PANTHER" id="PTHR24056:SF46">
    <property type="entry name" value="CYCLIN-DEPENDENT KINASE 5"/>
    <property type="match status" value="1"/>
</dbReference>
<dbReference type="GO" id="GO:0005634">
    <property type="term" value="C:nucleus"/>
    <property type="evidence" value="ECO:0007669"/>
    <property type="project" value="TreeGrafter"/>
</dbReference>
<comment type="catalytic activity">
    <reaction evidence="9">
        <text>L-threonyl-[protein] + ATP = O-phospho-L-threonyl-[protein] + ADP + H(+)</text>
        <dbReference type="Rhea" id="RHEA:46608"/>
        <dbReference type="Rhea" id="RHEA-COMP:11060"/>
        <dbReference type="Rhea" id="RHEA-COMP:11605"/>
        <dbReference type="ChEBI" id="CHEBI:15378"/>
        <dbReference type="ChEBI" id="CHEBI:30013"/>
        <dbReference type="ChEBI" id="CHEBI:30616"/>
        <dbReference type="ChEBI" id="CHEBI:61977"/>
        <dbReference type="ChEBI" id="CHEBI:456216"/>
        <dbReference type="EC" id="2.7.11.22"/>
    </reaction>
</comment>
<dbReference type="SUPFAM" id="SSF56112">
    <property type="entry name" value="Protein kinase-like (PK-like)"/>
    <property type="match status" value="1"/>
</dbReference>
<protein>
    <recommendedName>
        <fullName evidence="1">cyclin-dependent kinase</fullName>
        <ecNumber evidence="1">2.7.11.22</ecNumber>
    </recommendedName>
</protein>
<evidence type="ECO:0000256" key="9">
    <source>
        <dbReference type="ARBA" id="ARBA00047811"/>
    </source>
</evidence>
<evidence type="ECO:0000256" key="4">
    <source>
        <dbReference type="ARBA" id="ARBA00022679"/>
    </source>
</evidence>
<evidence type="ECO:0000259" key="12">
    <source>
        <dbReference type="PROSITE" id="PS50011"/>
    </source>
</evidence>
<reference evidence="14" key="1">
    <citation type="journal article" date="2017" name="Genome Biol.">
        <title>Comparative genomics reveals high biological diversity and specific adaptations in the industrially and medically important fungal genus Aspergillus.</title>
        <authorList>
            <person name="de Vries R.P."/>
            <person name="Riley R."/>
            <person name="Wiebenga A."/>
            <person name="Aguilar-Osorio G."/>
            <person name="Amillis S."/>
            <person name="Uchima C.A."/>
            <person name="Anderluh G."/>
            <person name="Asadollahi M."/>
            <person name="Askin M."/>
            <person name="Barry K."/>
            <person name="Battaglia E."/>
            <person name="Bayram O."/>
            <person name="Benocci T."/>
            <person name="Braus-Stromeyer S.A."/>
            <person name="Caldana C."/>
            <person name="Canovas D."/>
            <person name="Cerqueira G.C."/>
            <person name="Chen F."/>
            <person name="Chen W."/>
            <person name="Choi C."/>
            <person name="Clum A."/>
            <person name="Dos Santos R.A."/>
            <person name="Damasio A.R."/>
            <person name="Diallinas G."/>
            <person name="Emri T."/>
            <person name="Fekete E."/>
            <person name="Flipphi M."/>
            <person name="Freyberg S."/>
            <person name="Gallo A."/>
            <person name="Gournas C."/>
            <person name="Habgood R."/>
            <person name="Hainaut M."/>
            <person name="Harispe M.L."/>
            <person name="Henrissat B."/>
            <person name="Hilden K.S."/>
            <person name="Hope R."/>
            <person name="Hossain A."/>
            <person name="Karabika E."/>
            <person name="Karaffa L."/>
            <person name="Karanyi Z."/>
            <person name="Krasevec N."/>
            <person name="Kuo A."/>
            <person name="Kusch H."/>
            <person name="LaButti K."/>
            <person name="Lagendijk E.L."/>
            <person name="Lapidus A."/>
            <person name="Levasseur A."/>
            <person name="Lindquist E."/>
            <person name="Lipzen A."/>
            <person name="Logrieco A.F."/>
            <person name="MacCabe A."/>
            <person name="Maekelae M.R."/>
            <person name="Malavazi I."/>
            <person name="Melin P."/>
            <person name="Meyer V."/>
            <person name="Mielnichuk N."/>
            <person name="Miskei M."/>
            <person name="Molnar A.P."/>
            <person name="Mule G."/>
            <person name="Ngan C.Y."/>
            <person name="Orejas M."/>
            <person name="Orosz E."/>
            <person name="Ouedraogo J.P."/>
            <person name="Overkamp K.M."/>
            <person name="Park H.-S."/>
            <person name="Perrone G."/>
            <person name="Piumi F."/>
            <person name="Punt P.J."/>
            <person name="Ram A.F."/>
            <person name="Ramon A."/>
            <person name="Rauscher S."/>
            <person name="Record E."/>
            <person name="Riano-Pachon D.M."/>
            <person name="Robert V."/>
            <person name="Roehrig J."/>
            <person name="Ruller R."/>
            <person name="Salamov A."/>
            <person name="Salih N.S."/>
            <person name="Samson R.A."/>
            <person name="Sandor E."/>
            <person name="Sanguinetti M."/>
            <person name="Schuetze T."/>
            <person name="Sepcic K."/>
            <person name="Shelest E."/>
            <person name="Sherlock G."/>
            <person name="Sophianopoulou V."/>
            <person name="Squina F.M."/>
            <person name="Sun H."/>
            <person name="Susca A."/>
            <person name="Todd R.B."/>
            <person name="Tsang A."/>
            <person name="Unkles S.E."/>
            <person name="van de Wiele N."/>
            <person name="van Rossen-Uffink D."/>
            <person name="Oliveira J.V."/>
            <person name="Vesth T.C."/>
            <person name="Visser J."/>
            <person name="Yu J.-H."/>
            <person name="Zhou M."/>
            <person name="Andersen M.R."/>
            <person name="Archer D.B."/>
            <person name="Baker S.E."/>
            <person name="Benoit I."/>
            <person name="Brakhage A.A."/>
            <person name="Braus G.H."/>
            <person name="Fischer R."/>
            <person name="Frisvad J.C."/>
            <person name="Goldman G.H."/>
            <person name="Houbraken J."/>
            <person name="Oakley B."/>
            <person name="Pocsi I."/>
            <person name="Scazzocchio C."/>
            <person name="Seiboth B."/>
            <person name="vanKuyk P.A."/>
            <person name="Wortman J."/>
            <person name="Dyer P.S."/>
            <person name="Grigoriev I.V."/>
        </authorList>
    </citation>
    <scope>NUCLEOTIDE SEQUENCE [LARGE SCALE GENOMIC DNA]</scope>
    <source>
        <strain evidence="14">CBS 106.47</strain>
    </source>
</reference>
<dbReference type="AlphaFoldDB" id="A0A1M3T015"/>
<dbReference type="EMBL" id="KV878261">
    <property type="protein sequence ID" value="OJZ80093.1"/>
    <property type="molecule type" value="Genomic_DNA"/>
</dbReference>
<evidence type="ECO:0000256" key="5">
    <source>
        <dbReference type="ARBA" id="ARBA00022741"/>
    </source>
</evidence>
<evidence type="ECO:0000256" key="6">
    <source>
        <dbReference type="ARBA" id="ARBA00022777"/>
    </source>
</evidence>